<proteinExistence type="predicted"/>
<dbReference type="RefSeq" id="WP_133230918.1">
    <property type="nucleotide sequence ID" value="NZ_SMRT01000009.1"/>
</dbReference>
<dbReference type="Pfam" id="PF06103">
    <property type="entry name" value="DUF948"/>
    <property type="match status" value="1"/>
</dbReference>
<feature type="compositionally biased region" description="Basic and acidic residues" evidence="2">
    <location>
        <begin position="147"/>
        <end position="166"/>
    </location>
</feature>
<name>A0A4R5KJU4_9BACL</name>
<keyword evidence="5" id="KW-1185">Reference proteome</keyword>
<gene>
    <name evidence="4" type="ORF">E1757_18835</name>
</gene>
<dbReference type="OrthoDB" id="2615180at2"/>
<sequence>MLWQIGVLAASIAVVVVACFMIPTVWEARKTMKETRSTLSQLQVKLEQTAEESNRLIRLTHQAVSDVHNNIKAADSFVEAVEQTGEAARRVSGTVKLVSQSLSDTLLEARSSMHHRQDTVRDLLELTSISMQLWQRWQTSKSSAKAADLRVNNHEGDEKDGSGEKR</sequence>
<reference evidence="4 5" key="1">
    <citation type="submission" date="2019-03" db="EMBL/GenBank/DDBJ databases">
        <title>This is whole genome sequence of Paenibacillus sp MS74 strain.</title>
        <authorList>
            <person name="Trinh H.N."/>
        </authorList>
    </citation>
    <scope>NUCLEOTIDE SEQUENCE [LARGE SCALE GENOMIC DNA]</scope>
    <source>
        <strain evidence="4 5">MS74</strain>
    </source>
</reference>
<organism evidence="4 5">
    <name type="scientific">Paenibacillus piri</name>
    <dbReference type="NCBI Taxonomy" id="2547395"/>
    <lineage>
        <taxon>Bacteria</taxon>
        <taxon>Bacillati</taxon>
        <taxon>Bacillota</taxon>
        <taxon>Bacilli</taxon>
        <taxon>Bacillales</taxon>
        <taxon>Paenibacillaceae</taxon>
        <taxon>Paenibacillus</taxon>
    </lineage>
</organism>
<keyword evidence="3" id="KW-0812">Transmembrane</keyword>
<keyword evidence="1" id="KW-0175">Coiled coil</keyword>
<comment type="caution">
    <text evidence="4">The sequence shown here is derived from an EMBL/GenBank/DDBJ whole genome shotgun (WGS) entry which is preliminary data.</text>
</comment>
<protein>
    <submittedName>
        <fullName evidence="4">DUF948 domain-containing protein</fullName>
    </submittedName>
</protein>
<dbReference type="PANTHER" id="PTHR40070">
    <property type="entry name" value="UPF0478 PROTEIN YTXG"/>
    <property type="match status" value="1"/>
</dbReference>
<dbReference type="Proteomes" id="UP000295636">
    <property type="component" value="Unassembled WGS sequence"/>
</dbReference>
<keyword evidence="3" id="KW-1133">Transmembrane helix</keyword>
<dbReference type="AlphaFoldDB" id="A0A4R5KJU4"/>
<evidence type="ECO:0000313" key="5">
    <source>
        <dbReference type="Proteomes" id="UP000295636"/>
    </source>
</evidence>
<feature type="region of interest" description="Disordered" evidence="2">
    <location>
        <begin position="142"/>
        <end position="166"/>
    </location>
</feature>
<evidence type="ECO:0000313" key="4">
    <source>
        <dbReference type="EMBL" id="TDF95793.1"/>
    </source>
</evidence>
<keyword evidence="3" id="KW-0472">Membrane</keyword>
<evidence type="ECO:0000256" key="2">
    <source>
        <dbReference type="SAM" id="MobiDB-lite"/>
    </source>
</evidence>
<dbReference type="InterPro" id="IPR009293">
    <property type="entry name" value="UPF0478"/>
</dbReference>
<evidence type="ECO:0000256" key="3">
    <source>
        <dbReference type="SAM" id="Phobius"/>
    </source>
</evidence>
<dbReference type="EMBL" id="SMRT01000009">
    <property type="protein sequence ID" value="TDF95793.1"/>
    <property type="molecule type" value="Genomic_DNA"/>
</dbReference>
<accession>A0A4R5KJU4</accession>
<evidence type="ECO:0000256" key="1">
    <source>
        <dbReference type="SAM" id="Coils"/>
    </source>
</evidence>
<feature type="transmembrane region" description="Helical" evidence="3">
    <location>
        <begin position="6"/>
        <end position="26"/>
    </location>
</feature>
<dbReference type="PANTHER" id="PTHR40070:SF1">
    <property type="entry name" value="UPF0478 PROTEIN YTXG"/>
    <property type="match status" value="1"/>
</dbReference>
<feature type="coiled-coil region" evidence="1">
    <location>
        <begin position="32"/>
        <end position="59"/>
    </location>
</feature>